<dbReference type="GO" id="GO:0006974">
    <property type="term" value="P:DNA damage response"/>
    <property type="evidence" value="ECO:0007669"/>
    <property type="project" value="TreeGrafter"/>
</dbReference>
<dbReference type="InterPro" id="IPR007497">
    <property type="entry name" value="SIMPL/DUF541"/>
</dbReference>
<feature type="transmembrane region" description="Helical" evidence="1">
    <location>
        <begin position="48"/>
        <end position="68"/>
    </location>
</feature>
<evidence type="ECO:0000313" key="3">
    <source>
        <dbReference type="Proteomes" id="UP000034175"/>
    </source>
</evidence>
<dbReference type="Gene3D" id="3.30.110.170">
    <property type="entry name" value="Protein of unknown function (DUF541), domain 1"/>
    <property type="match status" value="1"/>
</dbReference>
<gene>
    <name evidence="2" type="ORF">UX39_C0009G0003</name>
</gene>
<evidence type="ECO:0000256" key="1">
    <source>
        <dbReference type="SAM" id="Phobius"/>
    </source>
</evidence>
<dbReference type="PANTHER" id="PTHR34387:SF2">
    <property type="entry name" value="SLR1258 PROTEIN"/>
    <property type="match status" value="1"/>
</dbReference>
<evidence type="ECO:0000313" key="2">
    <source>
        <dbReference type="EMBL" id="KKU26420.1"/>
    </source>
</evidence>
<dbReference type="AlphaFoldDB" id="A0A0G1RZM6"/>
<organism evidence="2 3">
    <name type="scientific">Candidatus Magasanikbacteria bacterium GW2011_GWA2_46_17</name>
    <dbReference type="NCBI Taxonomy" id="1619042"/>
    <lineage>
        <taxon>Bacteria</taxon>
        <taxon>Candidatus Magasanikiibacteriota</taxon>
    </lineage>
</organism>
<keyword evidence="1" id="KW-0472">Membrane</keyword>
<dbReference type="Pfam" id="PF04402">
    <property type="entry name" value="SIMPL"/>
    <property type="match status" value="1"/>
</dbReference>
<dbReference type="PANTHER" id="PTHR34387">
    <property type="entry name" value="SLR1258 PROTEIN"/>
    <property type="match status" value="1"/>
</dbReference>
<dbReference type="Gene3D" id="3.30.70.2970">
    <property type="entry name" value="Protein of unknown function (DUF541), domain 2"/>
    <property type="match status" value="1"/>
</dbReference>
<keyword evidence="1" id="KW-0812">Transmembrane</keyword>
<accession>A0A0G1RZM6</accession>
<comment type="caution">
    <text evidence="2">The sequence shown here is derived from an EMBL/GenBank/DDBJ whole genome shotgun (WGS) entry which is preliminary data.</text>
</comment>
<sequence>MSNGVKINGEGTEKPIIKQAAKKETVVNHTDCRGSNCHRWGDDFARKILLTLSGVVLVYGIFFLGTLIRNNIKKYDFIGKADRMERTITVNGFGKITGANDIAVTTLGYSNIDKSVAQAQADNKKVMDSIMTDLKALRINDKDLQSDYSIFPEYNYTQDKGQELKGYRVTSRVTVKVRDLSRVQEVLSLAGKYGANEVSGLSFTIDDPQNLKSRARDKALLDARRKAERLAMMLGVRLVSVTSYAEYDAAPPTMFDARVALGAGGGASEIQGGSKEVEVNAIVTYEIAAAQ</sequence>
<dbReference type="EMBL" id="LCMA01000009">
    <property type="protein sequence ID" value="KKU26420.1"/>
    <property type="molecule type" value="Genomic_DNA"/>
</dbReference>
<keyword evidence="1" id="KW-1133">Transmembrane helix</keyword>
<dbReference type="Proteomes" id="UP000034175">
    <property type="component" value="Unassembled WGS sequence"/>
</dbReference>
<name>A0A0G1RZM6_9BACT</name>
<dbReference type="InterPro" id="IPR052022">
    <property type="entry name" value="26kDa_periplasmic_antigen"/>
</dbReference>
<reference evidence="2 3" key="1">
    <citation type="journal article" date="2015" name="Nature">
        <title>rRNA introns, odd ribosomes, and small enigmatic genomes across a large radiation of phyla.</title>
        <authorList>
            <person name="Brown C.T."/>
            <person name="Hug L.A."/>
            <person name="Thomas B.C."/>
            <person name="Sharon I."/>
            <person name="Castelle C.J."/>
            <person name="Singh A."/>
            <person name="Wilkins M.J."/>
            <person name="Williams K.H."/>
            <person name="Banfield J.F."/>
        </authorList>
    </citation>
    <scope>NUCLEOTIDE SEQUENCE [LARGE SCALE GENOMIC DNA]</scope>
</reference>
<evidence type="ECO:0008006" key="4">
    <source>
        <dbReference type="Google" id="ProtNLM"/>
    </source>
</evidence>
<proteinExistence type="predicted"/>
<protein>
    <recommendedName>
        <fullName evidence="4">26 kDa periplasmic immunogenic protein</fullName>
    </recommendedName>
</protein>